<sequence length="241" mass="28532">MENLGENDPPSASSDESRYELDWAQIRYALQPHRVLFIDESECWQDFHRCRQENMDKYGNYTPERLCKRFVSRVLKHIFQFDLNEEEYMLLELLNLHPSFQRTEIGFQKKFNVEEIDFEQYPPLEGTLMEEAKDNLNNHILMPQAAPIPQSEFHLSKENAALLSVILSDSGELPSKKRLQESEILERLRENQRLFQLTGRYKYENTNANIEELIKKFNILNDLKFIVARLIKSACERTSNL</sequence>
<dbReference type="Proteomes" id="UP001652621">
    <property type="component" value="Unplaced"/>
</dbReference>
<name>A0A9J7IG65_MUSDO</name>
<evidence type="ECO:0000313" key="2">
    <source>
        <dbReference type="RefSeq" id="XP_019893870.1"/>
    </source>
</evidence>
<keyword evidence="1" id="KW-1185">Reference proteome</keyword>
<dbReference type="VEuPathDB" id="VectorBase:MDOMA2_005243"/>
<dbReference type="AlphaFoldDB" id="A0A9J7IG65"/>
<dbReference type="KEGG" id="mde:109613467"/>
<organism evidence="1 2">
    <name type="scientific">Musca domestica</name>
    <name type="common">House fly</name>
    <dbReference type="NCBI Taxonomy" id="7370"/>
    <lineage>
        <taxon>Eukaryota</taxon>
        <taxon>Metazoa</taxon>
        <taxon>Ecdysozoa</taxon>
        <taxon>Arthropoda</taxon>
        <taxon>Hexapoda</taxon>
        <taxon>Insecta</taxon>
        <taxon>Pterygota</taxon>
        <taxon>Neoptera</taxon>
        <taxon>Endopterygota</taxon>
        <taxon>Diptera</taxon>
        <taxon>Brachycera</taxon>
        <taxon>Muscomorpha</taxon>
        <taxon>Muscoidea</taxon>
        <taxon>Muscidae</taxon>
        <taxon>Musca</taxon>
    </lineage>
</organism>
<protein>
    <submittedName>
        <fullName evidence="2">Uncharacterized protein LOC109613467</fullName>
    </submittedName>
</protein>
<dbReference type="OrthoDB" id="8003490at2759"/>
<gene>
    <name evidence="2" type="primary">LOC109613467</name>
</gene>
<accession>A0A9J7IG65</accession>
<dbReference type="GeneID" id="109613467"/>
<reference evidence="2" key="1">
    <citation type="submission" date="2025-08" db="UniProtKB">
        <authorList>
            <consortium name="RefSeq"/>
        </authorList>
    </citation>
    <scope>IDENTIFICATION</scope>
    <source>
        <strain evidence="2">Aabys</strain>
        <tissue evidence="2">Whole body</tissue>
    </source>
</reference>
<proteinExistence type="predicted"/>
<evidence type="ECO:0000313" key="1">
    <source>
        <dbReference type="Proteomes" id="UP001652621"/>
    </source>
</evidence>
<dbReference type="RefSeq" id="XP_019893870.1">
    <property type="nucleotide sequence ID" value="XM_020038311.2"/>
</dbReference>